<proteinExistence type="inferred from homology"/>
<dbReference type="InterPro" id="IPR037272">
    <property type="entry name" value="SNS_sf"/>
</dbReference>
<evidence type="ECO:0000256" key="3">
    <source>
        <dbReference type="ARBA" id="ARBA00022692"/>
    </source>
</evidence>
<dbReference type="PANTHER" id="PTHR42948">
    <property type="entry name" value="TRANSPORTER"/>
    <property type="match status" value="1"/>
</dbReference>
<keyword evidence="4 7" id="KW-1133">Transmembrane helix</keyword>
<dbReference type="GO" id="GO:0016020">
    <property type="term" value="C:membrane"/>
    <property type="evidence" value="ECO:0007669"/>
    <property type="project" value="UniProtKB-SubCell"/>
</dbReference>
<reference evidence="8 9" key="1">
    <citation type="submission" date="2018-04" db="EMBL/GenBank/DDBJ databases">
        <title>Thalassorhabdus spongiae gen. nov., sp. nov., isolated from a marine sponge in South-West Iceland.</title>
        <authorList>
            <person name="Knobloch S."/>
            <person name="Daussin A."/>
            <person name="Johannsson R."/>
            <person name="Marteinsson V.T."/>
        </authorList>
    </citation>
    <scope>NUCLEOTIDE SEQUENCE [LARGE SCALE GENOMIC DNA]</scope>
    <source>
        <strain evidence="8 9">Hp12</strain>
    </source>
</reference>
<evidence type="ECO:0000256" key="6">
    <source>
        <dbReference type="RuleBase" id="RU003732"/>
    </source>
</evidence>
<dbReference type="RefSeq" id="WP_116688156.1">
    <property type="nucleotide sequence ID" value="NZ_CAWNYD010000007.1"/>
</dbReference>
<dbReference type="EMBL" id="QDDL01000007">
    <property type="protein sequence ID" value="PVZ66793.1"/>
    <property type="molecule type" value="Genomic_DNA"/>
</dbReference>
<comment type="subcellular location">
    <subcellularLocation>
        <location evidence="1">Membrane</location>
        <topology evidence="1">Multi-pass membrane protein</topology>
    </subcellularLocation>
</comment>
<keyword evidence="3 6" id="KW-0812">Transmembrane</keyword>
<evidence type="ECO:0000313" key="9">
    <source>
        <dbReference type="Proteomes" id="UP000244906"/>
    </source>
</evidence>
<name>A0A2V1GYF4_9GAMM</name>
<dbReference type="PRINTS" id="PR00176">
    <property type="entry name" value="NANEUSMPORT"/>
</dbReference>
<keyword evidence="2 6" id="KW-0813">Transport</keyword>
<sequence length="450" mass="48416">MSQANSNPKVWATRWTFILAATGSAVGLGNIWKFPYMTGVNGGGAFVITYLICIALVGIPIMMAETALGRHGRHNPIQTMFELAKENGASKNWGIIGIVGVLSGFLILSFYSVIAGWSLSYMVDGVSGVFPSLQGDAAGEHFSALIASPGKLILYHTIIMGFSAFIIARGIHEGLEKSVRFLMPALFVLLMLLLGYSAFTTGYFMEGIKFLFVPDFSKITSEAILAGMGHAFFTLSLSMGAIMAYGAYMPKDAKIGSTIVTVAFFDTFIALVAGMALFPIVFANGMEPASGPGLMFISLPAAFGQMAGGSIFGTLFFALVAIAALSSAISLVEPAVAWIIERFPVNRAMATIIVCALVWLLGLASVFSFNIWSEIKPFGKTIFDWLDYVTANILLPLGGMAIAIFAGWVMKKEIMEKELSLSHGGFTLWRWLIRIISPLAVFIVFLNSIS</sequence>
<dbReference type="NCBIfam" id="NF037979">
    <property type="entry name" value="Na_transp"/>
    <property type="match status" value="1"/>
</dbReference>
<comment type="caution">
    <text evidence="8">The sequence shown here is derived from an EMBL/GenBank/DDBJ whole genome shotgun (WGS) entry which is preliminary data.</text>
</comment>
<dbReference type="PROSITE" id="PS50267">
    <property type="entry name" value="NA_NEUROTRAN_SYMP_3"/>
    <property type="match status" value="1"/>
</dbReference>
<feature type="transmembrane region" description="Helical" evidence="7">
    <location>
        <begin position="224"/>
        <end position="247"/>
    </location>
</feature>
<feature type="transmembrane region" description="Helical" evidence="7">
    <location>
        <begin position="431"/>
        <end position="449"/>
    </location>
</feature>
<evidence type="ECO:0000313" key="8">
    <source>
        <dbReference type="EMBL" id="PVZ66793.1"/>
    </source>
</evidence>
<feature type="transmembrane region" description="Helical" evidence="7">
    <location>
        <begin position="302"/>
        <end position="329"/>
    </location>
</feature>
<dbReference type="GO" id="GO:0015293">
    <property type="term" value="F:symporter activity"/>
    <property type="evidence" value="ECO:0007669"/>
    <property type="project" value="UniProtKB-KW"/>
</dbReference>
<dbReference type="Pfam" id="PF00209">
    <property type="entry name" value="SNF"/>
    <property type="match status" value="2"/>
</dbReference>
<feature type="transmembrane region" description="Helical" evidence="7">
    <location>
        <begin position="259"/>
        <end position="282"/>
    </location>
</feature>
<dbReference type="OrthoDB" id="9762833at2"/>
<feature type="transmembrane region" description="Helical" evidence="7">
    <location>
        <begin position="44"/>
        <end position="64"/>
    </location>
</feature>
<evidence type="ECO:0000256" key="7">
    <source>
        <dbReference type="SAM" id="Phobius"/>
    </source>
</evidence>
<gene>
    <name evidence="8" type="ORF">DC094_16170</name>
</gene>
<dbReference type="InterPro" id="IPR047218">
    <property type="entry name" value="YocR/YhdH-like"/>
</dbReference>
<dbReference type="Proteomes" id="UP000244906">
    <property type="component" value="Unassembled WGS sequence"/>
</dbReference>
<dbReference type="InterPro" id="IPR000175">
    <property type="entry name" value="Na/ntran_symport"/>
</dbReference>
<dbReference type="PROSITE" id="PS00610">
    <property type="entry name" value="NA_NEUROTRAN_SYMP_1"/>
    <property type="match status" value="1"/>
</dbReference>
<evidence type="ECO:0000256" key="4">
    <source>
        <dbReference type="ARBA" id="ARBA00022989"/>
    </source>
</evidence>
<dbReference type="CDD" id="cd10336">
    <property type="entry name" value="SLC6sbd_Tyt1-Like"/>
    <property type="match status" value="1"/>
</dbReference>
<dbReference type="SUPFAM" id="SSF161070">
    <property type="entry name" value="SNF-like"/>
    <property type="match status" value="1"/>
</dbReference>
<feature type="transmembrane region" description="Helical" evidence="7">
    <location>
        <begin position="12"/>
        <end position="32"/>
    </location>
</feature>
<keyword evidence="9" id="KW-1185">Reference proteome</keyword>
<keyword evidence="5 7" id="KW-0472">Membrane</keyword>
<feature type="transmembrane region" description="Helical" evidence="7">
    <location>
        <begin position="393"/>
        <end position="410"/>
    </location>
</feature>
<dbReference type="PANTHER" id="PTHR42948:SF1">
    <property type="entry name" value="TRANSPORTER"/>
    <property type="match status" value="1"/>
</dbReference>
<feature type="transmembrane region" description="Helical" evidence="7">
    <location>
        <begin position="93"/>
        <end position="114"/>
    </location>
</feature>
<evidence type="ECO:0000256" key="2">
    <source>
        <dbReference type="ARBA" id="ARBA00022448"/>
    </source>
</evidence>
<protein>
    <recommendedName>
        <fullName evidence="6">Transporter</fullName>
    </recommendedName>
</protein>
<keyword evidence="6" id="KW-0769">Symport</keyword>
<feature type="transmembrane region" description="Helical" evidence="7">
    <location>
        <begin position="183"/>
        <end position="204"/>
    </location>
</feature>
<organism evidence="8 9">
    <name type="scientific">Pelagibaculum spongiae</name>
    <dbReference type="NCBI Taxonomy" id="2080658"/>
    <lineage>
        <taxon>Bacteria</taxon>
        <taxon>Pseudomonadati</taxon>
        <taxon>Pseudomonadota</taxon>
        <taxon>Gammaproteobacteria</taxon>
        <taxon>Oceanospirillales</taxon>
        <taxon>Pelagibaculum</taxon>
    </lineage>
</organism>
<evidence type="ECO:0000256" key="1">
    <source>
        <dbReference type="ARBA" id="ARBA00004141"/>
    </source>
</evidence>
<comment type="similarity">
    <text evidence="6">Belongs to the sodium:neurotransmitter symporter (SNF) (TC 2.A.22) family.</text>
</comment>
<feature type="transmembrane region" description="Helical" evidence="7">
    <location>
        <begin position="350"/>
        <end position="373"/>
    </location>
</feature>
<accession>A0A2V1GYF4</accession>
<feature type="transmembrane region" description="Helical" evidence="7">
    <location>
        <begin position="152"/>
        <end position="171"/>
    </location>
</feature>
<evidence type="ECO:0000256" key="5">
    <source>
        <dbReference type="ARBA" id="ARBA00023136"/>
    </source>
</evidence>
<dbReference type="AlphaFoldDB" id="A0A2V1GYF4"/>